<comment type="caution">
    <text evidence="1">The sequence shown here is derived from an EMBL/GenBank/DDBJ whole genome shotgun (WGS) entry which is preliminary data.</text>
</comment>
<dbReference type="InParanoid" id="A0A0V1BE20"/>
<dbReference type="Proteomes" id="UP000054776">
    <property type="component" value="Unassembled WGS sequence"/>
</dbReference>
<sequence>LELDGRFLQMQLHSCAAYLLENQQSYRELFKENKFLKSRTFLHPKSFDARTPETPGRISRCAEV</sequence>
<evidence type="ECO:0000313" key="2">
    <source>
        <dbReference type="Proteomes" id="UP000054776"/>
    </source>
</evidence>
<evidence type="ECO:0000313" key="1">
    <source>
        <dbReference type="EMBL" id="KRY35071.1"/>
    </source>
</evidence>
<accession>A0A0V1BE20</accession>
<gene>
    <name evidence="1" type="ORF">T01_13260</name>
</gene>
<protein>
    <submittedName>
        <fullName evidence="1">Uncharacterized protein</fullName>
    </submittedName>
</protein>
<reference evidence="1 2" key="1">
    <citation type="submission" date="2015-01" db="EMBL/GenBank/DDBJ databases">
        <title>Evolution of Trichinella species and genotypes.</title>
        <authorList>
            <person name="Korhonen P.K."/>
            <person name="Edoardo P."/>
            <person name="Giuseppe L.R."/>
            <person name="Gasser R.B."/>
        </authorList>
    </citation>
    <scope>NUCLEOTIDE SEQUENCE [LARGE SCALE GENOMIC DNA]</scope>
    <source>
        <strain evidence="1">ISS3</strain>
    </source>
</reference>
<proteinExistence type="predicted"/>
<dbReference type="EMBL" id="JYDH01000058">
    <property type="protein sequence ID" value="KRY35071.1"/>
    <property type="molecule type" value="Genomic_DNA"/>
</dbReference>
<keyword evidence="2" id="KW-1185">Reference proteome</keyword>
<feature type="non-terminal residue" evidence="1">
    <location>
        <position position="1"/>
    </location>
</feature>
<dbReference type="AlphaFoldDB" id="A0A0V1BE20"/>
<name>A0A0V1BE20_TRISP</name>
<organism evidence="1 2">
    <name type="scientific">Trichinella spiralis</name>
    <name type="common">Trichina worm</name>
    <dbReference type="NCBI Taxonomy" id="6334"/>
    <lineage>
        <taxon>Eukaryota</taxon>
        <taxon>Metazoa</taxon>
        <taxon>Ecdysozoa</taxon>
        <taxon>Nematoda</taxon>
        <taxon>Enoplea</taxon>
        <taxon>Dorylaimia</taxon>
        <taxon>Trichinellida</taxon>
        <taxon>Trichinellidae</taxon>
        <taxon>Trichinella</taxon>
    </lineage>
</organism>